<keyword evidence="7" id="KW-0653">Protein transport</keyword>
<organism evidence="11 12">
    <name type="scientific">Mola mola</name>
    <name type="common">Ocean sunfish</name>
    <name type="synonym">Tetraodon mola</name>
    <dbReference type="NCBI Taxonomy" id="94237"/>
    <lineage>
        <taxon>Eukaryota</taxon>
        <taxon>Metazoa</taxon>
        <taxon>Chordata</taxon>
        <taxon>Craniata</taxon>
        <taxon>Vertebrata</taxon>
        <taxon>Euteleostomi</taxon>
        <taxon>Actinopterygii</taxon>
        <taxon>Neopterygii</taxon>
        <taxon>Teleostei</taxon>
        <taxon>Neoteleostei</taxon>
        <taxon>Acanthomorphata</taxon>
        <taxon>Eupercaria</taxon>
        <taxon>Tetraodontiformes</taxon>
        <taxon>Molidae</taxon>
        <taxon>Mola</taxon>
    </lineage>
</organism>
<evidence type="ECO:0000256" key="3">
    <source>
        <dbReference type="ARBA" id="ARBA00010883"/>
    </source>
</evidence>
<keyword evidence="6" id="KW-0967">Endosome</keyword>
<evidence type="ECO:0000256" key="10">
    <source>
        <dbReference type="ARBA" id="ARBA00029433"/>
    </source>
</evidence>
<evidence type="ECO:0000256" key="8">
    <source>
        <dbReference type="ARBA" id="ARBA00023121"/>
    </source>
</evidence>
<dbReference type="Ensembl" id="ENSMMOT00000001201.1">
    <property type="protein sequence ID" value="ENSMMOP00000001174.1"/>
    <property type="gene ID" value="ENSMMOG00000001000.1"/>
</dbReference>
<dbReference type="GO" id="GO:0006886">
    <property type="term" value="P:intracellular protein transport"/>
    <property type="evidence" value="ECO:0007669"/>
    <property type="project" value="InterPro"/>
</dbReference>
<protein>
    <submittedName>
        <fullName evidence="11">Uncharacterized protein</fullName>
    </submittedName>
</protein>
<dbReference type="InterPro" id="IPR043544">
    <property type="entry name" value="SNX10/11"/>
</dbReference>
<evidence type="ECO:0000256" key="1">
    <source>
        <dbReference type="ARBA" id="ARBA00004177"/>
    </source>
</evidence>
<evidence type="ECO:0000256" key="9">
    <source>
        <dbReference type="ARBA" id="ARBA00023136"/>
    </source>
</evidence>
<dbReference type="GO" id="GO:0005768">
    <property type="term" value="C:endosome"/>
    <property type="evidence" value="ECO:0007669"/>
    <property type="project" value="UniProtKB-SubCell"/>
</dbReference>
<dbReference type="STRING" id="94237.ENSMMOP00000001174"/>
<evidence type="ECO:0000256" key="6">
    <source>
        <dbReference type="ARBA" id="ARBA00022753"/>
    </source>
</evidence>
<evidence type="ECO:0000256" key="7">
    <source>
        <dbReference type="ARBA" id="ARBA00022927"/>
    </source>
</evidence>
<dbReference type="PANTHER" id="PTHR46209:SF1">
    <property type="entry name" value="SORTING NEXIN-11"/>
    <property type="match status" value="1"/>
</dbReference>
<comment type="similarity">
    <text evidence="3">Belongs to the sorting nexin family.</text>
</comment>
<sequence>MPEKSCTVQAFDPVSKTLSSIGSDFFHSAALGRMIGNQEEDEFIAVRVQDPRIQNEGSWNSYVDYKIFLHDFCSCSAIHQ</sequence>
<accession>A0A3Q3VYD3</accession>
<keyword evidence="5" id="KW-0963">Cytoplasm</keyword>
<evidence type="ECO:0000313" key="12">
    <source>
        <dbReference type="Proteomes" id="UP000261620"/>
    </source>
</evidence>
<comment type="subcellular location">
    <subcellularLocation>
        <location evidence="2">Cytoplasm</location>
    </subcellularLocation>
    <subcellularLocation>
        <location evidence="10">Endomembrane system</location>
        <topology evidence="10">Peripheral membrane protein</topology>
        <orientation evidence="10">Cytoplasmic side</orientation>
    </subcellularLocation>
    <subcellularLocation>
        <location evidence="1">Endosome</location>
    </subcellularLocation>
</comment>
<dbReference type="Proteomes" id="UP000261620">
    <property type="component" value="Unplaced"/>
</dbReference>
<dbReference type="GO" id="GO:1901981">
    <property type="term" value="F:phosphatidylinositol phosphate binding"/>
    <property type="evidence" value="ECO:0007669"/>
    <property type="project" value="TreeGrafter"/>
</dbReference>
<reference evidence="11" key="1">
    <citation type="submission" date="2025-08" db="UniProtKB">
        <authorList>
            <consortium name="Ensembl"/>
        </authorList>
    </citation>
    <scope>IDENTIFICATION</scope>
</reference>
<evidence type="ECO:0000313" key="11">
    <source>
        <dbReference type="Ensembl" id="ENSMMOP00000001174.1"/>
    </source>
</evidence>
<evidence type="ECO:0000256" key="2">
    <source>
        <dbReference type="ARBA" id="ARBA00004496"/>
    </source>
</evidence>
<evidence type="ECO:0000256" key="4">
    <source>
        <dbReference type="ARBA" id="ARBA00022448"/>
    </source>
</evidence>
<dbReference type="PANTHER" id="PTHR46209">
    <property type="entry name" value="PX DOMAIN-CONTAINING PROTEIN"/>
    <property type="match status" value="1"/>
</dbReference>
<dbReference type="AlphaFoldDB" id="A0A3Q3VYD3"/>
<keyword evidence="8" id="KW-0446">Lipid-binding</keyword>
<keyword evidence="12" id="KW-1185">Reference proteome</keyword>
<name>A0A3Q3VYD3_MOLML</name>
<keyword evidence="9" id="KW-0472">Membrane</keyword>
<proteinExistence type="inferred from homology"/>
<dbReference type="GO" id="GO:0016050">
    <property type="term" value="P:vesicle organization"/>
    <property type="evidence" value="ECO:0007669"/>
    <property type="project" value="TreeGrafter"/>
</dbReference>
<reference evidence="11" key="2">
    <citation type="submission" date="2025-09" db="UniProtKB">
        <authorList>
            <consortium name="Ensembl"/>
        </authorList>
    </citation>
    <scope>IDENTIFICATION</scope>
</reference>
<evidence type="ECO:0000256" key="5">
    <source>
        <dbReference type="ARBA" id="ARBA00022490"/>
    </source>
</evidence>
<keyword evidence="4" id="KW-0813">Transport</keyword>